<feature type="region of interest" description="Disordered" evidence="1">
    <location>
        <begin position="490"/>
        <end position="519"/>
    </location>
</feature>
<reference evidence="2 3" key="1">
    <citation type="journal article" date="2018" name="Cell">
        <title>The Chara Genome: Secondary Complexity and Implications for Plant Terrestrialization.</title>
        <authorList>
            <person name="Nishiyama T."/>
            <person name="Sakayama H."/>
            <person name="Vries J.D."/>
            <person name="Buschmann H."/>
            <person name="Saint-Marcoux D."/>
            <person name="Ullrich K.K."/>
            <person name="Haas F.B."/>
            <person name="Vanderstraeten L."/>
            <person name="Becker D."/>
            <person name="Lang D."/>
            <person name="Vosolsobe S."/>
            <person name="Rombauts S."/>
            <person name="Wilhelmsson P.K.I."/>
            <person name="Janitza P."/>
            <person name="Kern R."/>
            <person name="Heyl A."/>
            <person name="Rumpler F."/>
            <person name="Villalobos L.I.A.C."/>
            <person name="Clay J.M."/>
            <person name="Skokan R."/>
            <person name="Toyoda A."/>
            <person name="Suzuki Y."/>
            <person name="Kagoshima H."/>
            <person name="Schijlen E."/>
            <person name="Tajeshwar N."/>
            <person name="Catarino B."/>
            <person name="Hetherington A.J."/>
            <person name="Saltykova A."/>
            <person name="Bonnot C."/>
            <person name="Breuninger H."/>
            <person name="Symeonidi A."/>
            <person name="Radhakrishnan G.V."/>
            <person name="Van Nieuwerburgh F."/>
            <person name="Deforce D."/>
            <person name="Chang C."/>
            <person name="Karol K.G."/>
            <person name="Hedrich R."/>
            <person name="Ulvskov P."/>
            <person name="Glockner G."/>
            <person name="Delwiche C.F."/>
            <person name="Petrasek J."/>
            <person name="Van de Peer Y."/>
            <person name="Friml J."/>
            <person name="Beilby M."/>
            <person name="Dolan L."/>
            <person name="Kohara Y."/>
            <person name="Sugano S."/>
            <person name="Fujiyama A."/>
            <person name="Delaux P.-M."/>
            <person name="Quint M."/>
            <person name="TheiBen G."/>
            <person name="Hagemann M."/>
            <person name="Harholt J."/>
            <person name="Dunand C."/>
            <person name="Zachgo S."/>
            <person name="Langdale J."/>
            <person name="Maumus F."/>
            <person name="Straeten D.V.D."/>
            <person name="Gould S.B."/>
            <person name="Rensing S.A."/>
        </authorList>
    </citation>
    <scope>NUCLEOTIDE SEQUENCE [LARGE SCALE GENOMIC DNA]</scope>
    <source>
        <strain evidence="2 3">S276</strain>
    </source>
</reference>
<dbReference type="SUPFAM" id="SSF75011">
    <property type="entry name" value="3-carboxy-cis,cis-mucoante lactonizing enzyme"/>
    <property type="match status" value="1"/>
</dbReference>
<keyword evidence="3" id="KW-1185">Reference proteome</keyword>
<comment type="caution">
    <text evidence="2">The sequence shown here is derived from an EMBL/GenBank/DDBJ whole genome shotgun (WGS) entry which is preliminary data.</text>
</comment>
<proteinExistence type="predicted"/>
<sequence>MLVEHRSSFTPLLNSPDTTCSTLMRNIVLNPDAAVFFFIFEERCDTDNRTAMQSQVSVHQGNLHVAGGDTPRISYWWSSTELDGSRRPNSTVCPDYSCYRLMDYPSGMVLSKSRSQLLLVGSLQDYPSTSWLTALRIADGSRSSTRLPIESAEGLSWDPGMARLFMSASTTPPTSISSADVTLDANSTFANRTLSLSQVAQFESHLGFNISKPYFGPQSFTSDGQCLYFIDRAAPGEVWALHPSSPNATLVAGSRSRSSTRLAPSSSSSSSVDVAALEAHFGELRDIAAVGDGRHLFVSESRTGQIFWIELDRPCTGARRATAIATYPRHVPTGISGLTAVAKDQNVNLTVGVDDGHIFLISISLNSSVPLSTPPPPDIPDANPSDSTPAPPSVSLSSQAPDPTTRTKSKNIGRNVAIGVGVPILAMCMICCFSYLRQGACHFGPPRDIPTDDLHQSTRQIETEHKSGAAVVSAAVKSFLKSIVREAGRCTGPPPATEGSEGMLRRPADAATGAGPTGQ</sequence>
<accession>A0A388MAD7</accession>
<evidence type="ECO:0000256" key="1">
    <source>
        <dbReference type="SAM" id="MobiDB-lite"/>
    </source>
</evidence>
<dbReference type="AlphaFoldDB" id="A0A388MAD7"/>
<gene>
    <name evidence="2" type="ORF">CBR_g52571</name>
</gene>
<feature type="compositionally biased region" description="Low complexity" evidence="1">
    <location>
        <begin position="509"/>
        <end position="519"/>
    </location>
</feature>
<feature type="region of interest" description="Disordered" evidence="1">
    <location>
        <begin position="371"/>
        <end position="409"/>
    </location>
</feature>
<evidence type="ECO:0000313" key="3">
    <source>
        <dbReference type="Proteomes" id="UP000265515"/>
    </source>
</evidence>
<dbReference type="EMBL" id="BFEA01000917">
    <property type="protein sequence ID" value="GBG91537.1"/>
    <property type="molecule type" value="Genomic_DNA"/>
</dbReference>
<name>A0A388MAD7_CHABU</name>
<protein>
    <submittedName>
        <fullName evidence="2">Uncharacterized protein</fullName>
    </submittedName>
</protein>
<evidence type="ECO:0000313" key="2">
    <source>
        <dbReference type="EMBL" id="GBG91537.1"/>
    </source>
</evidence>
<feature type="compositionally biased region" description="Polar residues" evidence="1">
    <location>
        <begin position="394"/>
        <end position="409"/>
    </location>
</feature>
<dbReference type="Gramene" id="GBG91537">
    <property type="protein sequence ID" value="GBG91537"/>
    <property type="gene ID" value="CBR_g52571"/>
</dbReference>
<dbReference type="Proteomes" id="UP000265515">
    <property type="component" value="Unassembled WGS sequence"/>
</dbReference>
<organism evidence="2 3">
    <name type="scientific">Chara braunii</name>
    <name type="common">Braun's stonewort</name>
    <dbReference type="NCBI Taxonomy" id="69332"/>
    <lineage>
        <taxon>Eukaryota</taxon>
        <taxon>Viridiplantae</taxon>
        <taxon>Streptophyta</taxon>
        <taxon>Charophyceae</taxon>
        <taxon>Charales</taxon>
        <taxon>Characeae</taxon>
        <taxon>Chara</taxon>
    </lineage>
</organism>